<dbReference type="InterPro" id="IPR036291">
    <property type="entry name" value="NAD(P)-bd_dom_sf"/>
</dbReference>
<dbReference type="InterPro" id="IPR050721">
    <property type="entry name" value="Trk_Ktr_HKT_K-transport"/>
</dbReference>
<keyword evidence="1" id="KW-0633">Potassium transport</keyword>
<dbReference type="EMBL" id="AP021858">
    <property type="protein sequence ID" value="BBO24280.1"/>
    <property type="molecule type" value="Genomic_DNA"/>
</dbReference>
<keyword evidence="2" id="KW-0630">Potassium</keyword>
<sequence length="150" mass="16841">MRVVIFGCGRTGASLALMLTARGHSVTIIEQNRRALRRLGKDHNCEIVFGSGLEDDILEKAQVRDAECFFALTRGDNTNLMSAQIVRLKFNCPKVCIKVADPLRAEAYRKLGFFCITPSALTSGMMRDWLISEPYGTIDNYNLLPEELRI</sequence>
<keyword evidence="1" id="KW-0813">Transport</keyword>
<dbReference type="InterPro" id="IPR003148">
    <property type="entry name" value="RCK_N"/>
</dbReference>
<evidence type="ECO:0000256" key="2">
    <source>
        <dbReference type="ARBA" id="ARBA00022958"/>
    </source>
</evidence>
<dbReference type="AlphaFoldDB" id="A0A809R9W0"/>
<name>A0A809R9W0_9BACT</name>
<dbReference type="KEGG" id="npy:NPRO_18750"/>
<dbReference type="GO" id="GO:0015079">
    <property type="term" value="F:potassium ion transmembrane transporter activity"/>
    <property type="evidence" value="ECO:0007669"/>
    <property type="project" value="InterPro"/>
</dbReference>
<protein>
    <submittedName>
        <fullName evidence="4">K+ transport system, NAD-binding component</fullName>
    </submittedName>
</protein>
<dbReference type="Proteomes" id="UP000662873">
    <property type="component" value="Chromosome"/>
</dbReference>
<feature type="domain" description="RCK N-terminal" evidence="3">
    <location>
        <begin position="1"/>
        <end position="121"/>
    </location>
</feature>
<gene>
    <name evidence="4" type="ORF">NPRO_18750</name>
</gene>
<dbReference type="GO" id="GO:0005886">
    <property type="term" value="C:plasma membrane"/>
    <property type="evidence" value="ECO:0007669"/>
    <property type="project" value="InterPro"/>
</dbReference>
<evidence type="ECO:0000313" key="4">
    <source>
        <dbReference type="EMBL" id="BBO24280.1"/>
    </source>
</evidence>
<reference evidence="4" key="1">
    <citation type="journal article" name="DNA Res.">
        <title>The physiological potential of anammox bacteria as revealed by their core genome structure.</title>
        <authorList>
            <person name="Okubo T."/>
            <person name="Toyoda A."/>
            <person name="Fukuhara K."/>
            <person name="Uchiyama I."/>
            <person name="Harigaya Y."/>
            <person name="Kuroiwa M."/>
            <person name="Suzuki T."/>
            <person name="Murakami Y."/>
            <person name="Suwa Y."/>
            <person name="Takami H."/>
        </authorList>
    </citation>
    <scope>NUCLEOTIDE SEQUENCE</scope>
    <source>
        <strain evidence="4">317325-2</strain>
    </source>
</reference>
<dbReference type="InterPro" id="IPR006036">
    <property type="entry name" value="K_uptake_TrkA"/>
</dbReference>
<evidence type="ECO:0000313" key="5">
    <source>
        <dbReference type="Proteomes" id="UP000662873"/>
    </source>
</evidence>
<evidence type="ECO:0000256" key="1">
    <source>
        <dbReference type="ARBA" id="ARBA00022538"/>
    </source>
</evidence>
<organism evidence="4 5">
    <name type="scientific">Candidatus Nitrosymbiomonas proteolyticus</name>
    <dbReference type="NCBI Taxonomy" id="2608984"/>
    <lineage>
        <taxon>Bacteria</taxon>
        <taxon>Bacillati</taxon>
        <taxon>Armatimonadota</taxon>
        <taxon>Armatimonadota incertae sedis</taxon>
        <taxon>Candidatus Nitrosymbiomonas</taxon>
    </lineage>
</organism>
<dbReference type="PRINTS" id="PR00335">
    <property type="entry name" value="KUPTAKETRKA"/>
</dbReference>
<dbReference type="Gene3D" id="3.40.50.720">
    <property type="entry name" value="NAD(P)-binding Rossmann-like Domain"/>
    <property type="match status" value="1"/>
</dbReference>
<accession>A0A809R9W0</accession>
<dbReference type="PANTHER" id="PTHR43833">
    <property type="entry name" value="POTASSIUM CHANNEL PROTEIN 2-RELATED-RELATED"/>
    <property type="match status" value="1"/>
</dbReference>
<dbReference type="PROSITE" id="PS51201">
    <property type="entry name" value="RCK_N"/>
    <property type="match status" value="1"/>
</dbReference>
<dbReference type="Pfam" id="PF02254">
    <property type="entry name" value="TrkA_N"/>
    <property type="match status" value="1"/>
</dbReference>
<dbReference type="SUPFAM" id="SSF51735">
    <property type="entry name" value="NAD(P)-binding Rossmann-fold domains"/>
    <property type="match status" value="1"/>
</dbReference>
<proteinExistence type="predicted"/>
<dbReference type="PANTHER" id="PTHR43833:SF8">
    <property type="entry name" value="TRK SYSTEM POTASSIUM UPTAKE PROTEIN TRKA"/>
    <property type="match status" value="1"/>
</dbReference>
<evidence type="ECO:0000259" key="3">
    <source>
        <dbReference type="PROSITE" id="PS51201"/>
    </source>
</evidence>
<keyword evidence="1" id="KW-0406">Ion transport</keyword>